<dbReference type="GO" id="GO:0006811">
    <property type="term" value="P:monoatomic ion transport"/>
    <property type="evidence" value="ECO:0007669"/>
    <property type="project" value="UniProtKB-KW"/>
</dbReference>
<evidence type="ECO:0000256" key="5">
    <source>
        <dbReference type="ARBA" id="ARBA00022692"/>
    </source>
</evidence>
<keyword evidence="9" id="KW-1015">Disulfide bond</keyword>
<dbReference type="PANTHER" id="PTHR30329">
    <property type="entry name" value="STATOR ELEMENT OF FLAGELLAR MOTOR COMPLEX"/>
    <property type="match status" value="1"/>
</dbReference>
<dbReference type="EMBL" id="CP034861">
    <property type="protein sequence ID" value="QCI24399.1"/>
    <property type="molecule type" value="Genomic_DNA"/>
</dbReference>
<evidence type="ECO:0000256" key="13">
    <source>
        <dbReference type="SAM" id="SignalP"/>
    </source>
</evidence>
<dbReference type="GO" id="GO:0046930">
    <property type="term" value="C:pore complex"/>
    <property type="evidence" value="ECO:0007669"/>
    <property type="project" value="UniProtKB-KW"/>
</dbReference>
<dbReference type="Pfam" id="PF01389">
    <property type="entry name" value="OmpA_membrane"/>
    <property type="match status" value="1"/>
</dbReference>
<keyword evidence="3" id="KW-0813">Transport</keyword>
<dbReference type="InterPro" id="IPR036737">
    <property type="entry name" value="OmpA-like_sf"/>
</dbReference>
<evidence type="ECO:0000256" key="12">
    <source>
        <dbReference type="PROSITE-ProRule" id="PRU00473"/>
    </source>
</evidence>
<dbReference type="PRINTS" id="PR01022">
    <property type="entry name" value="OUTRMMBRANEA"/>
</dbReference>
<evidence type="ECO:0000259" key="14">
    <source>
        <dbReference type="PROSITE" id="PS51123"/>
    </source>
</evidence>
<dbReference type="SUPFAM" id="SSF56925">
    <property type="entry name" value="OMPA-like"/>
    <property type="match status" value="1"/>
</dbReference>
<dbReference type="PRINTS" id="PR01021">
    <property type="entry name" value="OMPADOMAIN"/>
</dbReference>
<dbReference type="Gene3D" id="3.30.1330.60">
    <property type="entry name" value="OmpA-like domain"/>
    <property type="match status" value="1"/>
</dbReference>
<evidence type="ECO:0000313" key="16">
    <source>
        <dbReference type="Proteomes" id="UP000298673"/>
    </source>
</evidence>
<keyword evidence="5" id="KW-0812">Transmembrane</keyword>
<dbReference type="GO" id="GO:0015288">
    <property type="term" value="F:porin activity"/>
    <property type="evidence" value="ECO:0007669"/>
    <property type="project" value="UniProtKB-KW"/>
</dbReference>
<gene>
    <name evidence="15" type="ORF">D9V75_01595</name>
</gene>
<evidence type="ECO:0000256" key="2">
    <source>
        <dbReference type="ARBA" id="ARBA00005710"/>
    </source>
</evidence>
<feature type="domain" description="OmpA-like" evidence="14">
    <location>
        <begin position="226"/>
        <end position="352"/>
    </location>
</feature>
<sequence>MKKQAAIIVLFLASLVVSVQAKEQNGWYVGTKLGWSNLNVFNYKSDSKSLNKSENSKNNFYSPTFSVFLGYDINPYFSFEAENDTSGFFSYLMLRHETLLKDQESLKDNNFQIATKLSYPITNNFHLYSRLGGTILWDDLLEEKGLKNLISKKSKLLPTFTLGAEYIFKEQFFARIDYTWKSTIQNIASLSMHPSLGDTVLSFGWKFGQSHNNHAVIPSLCNSEFTNSKNIELRENINFPFNSAEIKPIAYDKLEVLNDEISDKKLTNVSIILSGYSDKIGNRDYNQKLSEDRAYAVKNYLISRGFSRDIIKIQGMGDINSLTNQVCKDIKNRSLLISCLAPDRRVEIEVVS</sequence>
<dbReference type="PROSITE" id="PS51123">
    <property type="entry name" value="OMPA_2"/>
    <property type="match status" value="1"/>
</dbReference>
<evidence type="ECO:0000256" key="9">
    <source>
        <dbReference type="ARBA" id="ARBA00023157"/>
    </source>
</evidence>
<feature type="signal peptide" evidence="13">
    <location>
        <begin position="1"/>
        <end position="21"/>
    </location>
</feature>
<evidence type="ECO:0000256" key="11">
    <source>
        <dbReference type="ARBA" id="ARBA00029539"/>
    </source>
</evidence>
<evidence type="ECO:0000256" key="4">
    <source>
        <dbReference type="ARBA" id="ARBA00022452"/>
    </source>
</evidence>
<evidence type="ECO:0000256" key="7">
    <source>
        <dbReference type="ARBA" id="ARBA00023114"/>
    </source>
</evidence>
<dbReference type="CDD" id="cd07185">
    <property type="entry name" value="OmpA_C-like"/>
    <property type="match status" value="1"/>
</dbReference>
<evidence type="ECO:0000256" key="8">
    <source>
        <dbReference type="ARBA" id="ARBA00023136"/>
    </source>
</evidence>
<feature type="chain" id="PRO_5020403573" description="Outer membrane protein A" evidence="13">
    <location>
        <begin position="22"/>
        <end position="352"/>
    </location>
</feature>
<dbReference type="InterPro" id="IPR006664">
    <property type="entry name" value="OMP_bac"/>
</dbReference>
<comment type="subcellular location">
    <subcellularLocation>
        <location evidence="1">Cell outer membrane</location>
        <topology evidence="1">Multi-pass membrane protein</topology>
    </subcellularLocation>
</comment>
<evidence type="ECO:0000256" key="1">
    <source>
        <dbReference type="ARBA" id="ARBA00004571"/>
    </source>
</evidence>
<reference evidence="15 16" key="2">
    <citation type="submission" date="2019-05" db="EMBL/GenBank/DDBJ databases">
        <title>Genome evolution of the obligate endosymbiont Buchnera aphidicola.</title>
        <authorList>
            <person name="Moran N.A."/>
        </authorList>
    </citation>
    <scope>NUCLEOTIDE SEQUENCE [LARGE SCALE GENOMIC DNA]</scope>
    <source>
        <strain evidence="15 16">Mst</strain>
    </source>
</reference>
<name>A0A4D6Y5I8_9GAMM</name>
<organism evidence="15 16">
    <name type="scientific">Buchnera aphidicola</name>
    <name type="common">Muscaphis stroyani</name>
    <dbReference type="NCBI Taxonomy" id="1241869"/>
    <lineage>
        <taxon>Bacteria</taxon>
        <taxon>Pseudomonadati</taxon>
        <taxon>Pseudomonadota</taxon>
        <taxon>Gammaproteobacteria</taxon>
        <taxon>Enterobacterales</taxon>
        <taxon>Erwiniaceae</taxon>
        <taxon>Buchnera</taxon>
    </lineage>
</organism>
<accession>A0A4D6Y5I8</accession>
<dbReference type="InterPro" id="IPR050330">
    <property type="entry name" value="Bact_OuterMem_StrucFunc"/>
</dbReference>
<dbReference type="InterPro" id="IPR002368">
    <property type="entry name" value="OmpA"/>
</dbReference>
<dbReference type="SUPFAM" id="SSF103088">
    <property type="entry name" value="OmpA-like"/>
    <property type="match status" value="1"/>
</dbReference>
<dbReference type="Pfam" id="PF00691">
    <property type="entry name" value="OmpA"/>
    <property type="match status" value="1"/>
</dbReference>
<keyword evidence="13" id="KW-0732">Signal</keyword>
<keyword evidence="4" id="KW-1134">Transmembrane beta strand</keyword>
<dbReference type="OrthoDB" id="1149075at2"/>
<dbReference type="Gene3D" id="2.40.160.20">
    <property type="match status" value="1"/>
</dbReference>
<proteinExistence type="inferred from homology"/>
<comment type="similarity">
    <text evidence="2">Belongs to the outer membrane OOP (TC 1.B.6) superfamily. OmpA family.</text>
</comment>
<dbReference type="RefSeq" id="WP_158343601.1">
    <property type="nucleotide sequence ID" value="NZ_CP034861.1"/>
</dbReference>
<keyword evidence="6" id="KW-0406">Ion transport</keyword>
<dbReference type="InterPro" id="IPR011250">
    <property type="entry name" value="OMP/PagP_B-barrel"/>
</dbReference>
<reference evidence="15 16" key="1">
    <citation type="submission" date="2018-12" db="EMBL/GenBank/DDBJ databases">
        <authorList>
            <person name="Chong R.A."/>
        </authorList>
    </citation>
    <scope>NUCLEOTIDE SEQUENCE [LARGE SCALE GENOMIC DNA]</scope>
    <source>
        <strain evidence="15 16">Mst</strain>
    </source>
</reference>
<evidence type="ECO:0000256" key="3">
    <source>
        <dbReference type="ARBA" id="ARBA00022448"/>
    </source>
</evidence>
<evidence type="ECO:0000256" key="6">
    <source>
        <dbReference type="ARBA" id="ARBA00023065"/>
    </source>
</evidence>
<dbReference type="Proteomes" id="UP000298673">
    <property type="component" value="Chromosome"/>
</dbReference>
<protein>
    <recommendedName>
        <fullName evidence="11">Outer membrane protein A</fullName>
    </recommendedName>
</protein>
<evidence type="ECO:0000313" key="15">
    <source>
        <dbReference type="EMBL" id="QCI24399.1"/>
    </source>
</evidence>
<keyword evidence="8 12" id="KW-0472">Membrane</keyword>
<evidence type="ECO:0000256" key="10">
    <source>
        <dbReference type="ARBA" id="ARBA00023237"/>
    </source>
</evidence>
<dbReference type="InterPro" id="IPR000498">
    <property type="entry name" value="OmpA-like_TM_dom"/>
</dbReference>
<keyword evidence="7" id="KW-0626">Porin</keyword>
<keyword evidence="10" id="KW-0998">Cell outer membrane</keyword>
<dbReference type="AlphaFoldDB" id="A0A4D6Y5I8"/>
<dbReference type="InterPro" id="IPR006665">
    <property type="entry name" value="OmpA-like"/>
</dbReference>
<dbReference type="PANTHER" id="PTHR30329:SF21">
    <property type="entry name" value="LIPOPROTEIN YIAD-RELATED"/>
    <property type="match status" value="1"/>
</dbReference>
<dbReference type="GO" id="GO:0009279">
    <property type="term" value="C:cell outer membrane"/>
    <property type="evidence" value="ECO:0007669"/>
    <property type="project" value="UniProtKB-SubCell"/>
</dbReference>